<keyword evidence="3" id="KW-1185">Reference proteome</keyword>
<dbReference type="PANTHER" id="PTHR38337:SF1">
    <property type="entry name" value="GUSTATORY RECEPTOR"/>
    <property type="match status" value="1"/>
</dbReference>
<name>A0ABQ9FB25_TEGGR</name>
<feature type="transmembrane region" description="Helical" evidence="1">
    <location>
        <begin position="234"/>
        <end position="256"/>
    </location>
</feature>
<feature type="non-terminal residue" evidence="2">
    <location>
        <position position="576"/>
    </location>
</feature>
<dbReference type="PANTHER" id="PTHR38337">
    <property type="entry name" value="AGAP010540-PA"/>
    <property type="match status" value="1"/>
</dbReference>
<feature type="transmembrane region" description="Helical" evidence="1">
    <location>
        <begin position="118"/>
        <end position="138"/>
    </location>
</feature>
<reference evidence="2 3" key="1">
    <citation type="submission" date="2022-12" db="EMBL/GenBank/DDBJ databases">
        <title>Chromosome-level genome of Tegillarca granosa.</title>
        <authorList>
            <person name="Kim J."/>
        </authorList>
    </citation>
    <scope>NUCLEOTIDE SEQUENCE [LARGE SCALE GENOMIC DNA]</scope>
    <source>
        <strain evidence="2">Teg-2019</strain>
        <tissue evidence="2">Adductor muscle</tissue>
    </source>
</reference>
<gene>
    <name evidence="2" type="ORF">KUTeg_008988</name>
</gene>
<dbReference type="EMBL" id="JARBDR010000351">
    <property type="protein sequence ID" value="KAJ8313465.1"/>
    <property type="molecule type" value="Genomic_DNA"/>
</dbReference>
<feature type="transmembrane region" description="Helical" evidence="1">
    <location>
        <begin position="418"/>
        <end position="440"/>
    </location>
</feature>
<organism evidence="2 3">
    <name type="scientific">Tegillarca granosa</name>
    <name type="common">Malaysian cockle</name>
    <name type="synonym">Anadara granosa</name>
    <dbReference type="NCBI Taxonomy" id="220873"/>
    <lineage>
        <taxon>Eukaryota</taxon>
        <taxon>Metazoa</taxon>
        <taxon>Spiralia</taxon>
        <taxon>Lophotrochozoa</taxon>
        <taxon>Mollusca</taxon>
        <taxon>Bivalvia</taxon>
        <taxon>Autobranchia</taxon>
        <taxon>Pteriomorphia</taxon>
        <taxon>Arcoida</taxon>
        <taxon>Arcoidea</taxon>
        <taxon>Arcidae</taxon>
        <taxon>Tegillarca</taxon>
    </lineage>
</organism>
<keyword evidence="1" id="KW-1133">Transmembrane helix</keyword>
<evidence type="ECO:0000256" key="1">
    <source>
        <dbReference type="SAM" id="Phobius"/>
    </source>
</evidence>
<evidence type="ECO:0008006" key="4">
    <source>
        <dbReference type="Google" id="ProtNLM"/>
    </source>
</evidence>
<comment type="caution">
    <text evidence="2">The sequence shown here is derived from an EMBL/GenBank/DDBJ whole genome shotgun (WGS) entry which is preliminary data.</text>
</comment>
<sequence>MYYNHCGTLCITTTVEQCLLQPLWSSVYYNHCEAMFITTIVENCVLQLLWSNVYYNLQPMWSNVYYNHCGAMCITTVVERCVLQPLWTNVDCNHCGAMWISTIVEQCRLQPLLSNVDYNYFGAMCITASVLLMWITTITEQCGLQLLWSNMSCISLKSYDFEEEEDACERKNQTDQDVTNADNLYITIRDKKKMDRDHELQHASDMSTDSASSVIRVEIGWRGFGRESVNYGNFGWSCLNFVYPLFVVSLLLYTYVYEIVACQWKLNVQKDTQILTTTTVATTIASQNVTPWIPWITFKPAKFIMKNLTHAPDNSPPEACEHIMTTYIIPNILHFIAYCMGMYHFRIQENEQLYSLMEKNILLFLTDIAALESHLKNLLFLALGAIWVIFVMSMQGLYEYAFDFPRLALFLEIGYGAHWILFSVELVGILVLNSVTIAVVSNYVTQCEMILFYVKGVALRLQEKSCDLKTAMKVFLYWYLIRTRLLKFGFTEDFSPRVNSLCNGMKKIALEMRVFGYKGTSQLDLDSFLLFVDHAHLRAKLFHVPILPAYLIAVIVLASFILLILFQTSVIGPINY</sequence>
<proteinExistence type="predicted"/>
<feature type="transmembrane region" description="Helical" evidence="1">
    <location>
        <begin position="378"/>
        <end position="398"/>
    </location>
</feature>
<keyword evidence="1" id="KW-0812">Transmembrane</keyword>
<feature type="transmembrane region" description="Helical" evidence="1">
    <location>
        <begin position="547"/>
        <end position="566"/>
    </location>
</feature>
<accession>A0ABQ9FB25</accession>
<evidence type="ECO:0000313" key="2">
    <source>
        <dbReference type="EMBL" id="KAJ8313465.1"/>
    </source>
</evidence>
<evidence type="ECO:0000313" key="3">
    <source>
        <dbReference type="Proteomes" id="UP001217089"/>
    </source>
</evidence>
<dbReference type="Proteomes" id="UP001217089">
    <property type="component" value="Unassembled WGS sequence"/>
</dbReference>
<protein>
    <recommendedName>
        <fullName evidence="4">Gustatory receptor</fullName>
    </recommendedName>
</protein>
<keyword evidence="1" id="KW-0472">Membrane</keyword>